<sequence length="672" mass="72863">MSTRLEPSLERFPSIEGSLAHSAGRDDVQGLRGIAVLLVVLYHAGVPGLPGGFVGVDVFFVISGFLITGLLVRESLATGHIDFTRFFARRARRLLPAALLVTAIAAVVAMWIYPPMEQREIVSSARAASLYVGNHWLAGRSVDYLGGDQGSNPLLHMWSLAVEEQFYLVWPFIVLLGTRLGGVRGLFIVIGGLSAVSLCACVAMTWHSQPWAFFLMPFRAWQFGLGALVQVALVRGVRFSNDAWPRWISWIGLGLIAASTALLDTSRLYPGLWALAPTVGTASVLLGLYATKRGAGVLLAIPPLRVVGDLSYSWYLWHWPFLVAAHVLVPQSGPAVTVAAVVLSLVAAAVSYRWVEGPIRFSPPAWLRRNRQALVAALAGSALLAGACTAATAWIGSRSMDAQQRAFADGVDDIPIVYAAGCHATFAVSDLPRCAFGSKDAGMKVVLFGDSHAAQWFPALQQLATERGWQLISLTKSSCPAARVTVYSDVLRRTYLECDEWRERMLKRIEAERPALVVLSNAYQQVDAAQWKAGAASTADRLARAGARQLWIRDAPSPGYNVPRCLARAQWQGYADFSEICAFDRDKVLARSAAIFEAERSAVTASPDARLLDFTTQVCPDKQCTVWRAGHPLFSDGNHIAASWTKGQSGRIAEALQGWPLDSAAAVSQPIR</sequence>
<accession>A0A9X2C0F0</accession>
<feature type="domain" description="Acyltransferase 3" evidence="2">
    <location>
        <begin position="28"/>
        <end position="352"/>
    </location>
</feature>
<name>A0A9X2C0F0_9BURK</name>
<dbReference type="GO" id="GO:0009103">
    <property type="term" value="P:lipopolysaccharide biosynthetic process"/>
    <property type="evidence" value="ECO:0007669"/>
    <property type="project" value="TreeGrafter"/>
</dbReference>
<keyword evidence="5" id="KW-1185">Reference proteome</keyword>
<keyword evidence="1" id="KW-0472">Membrane</keyword>
<proteinExistence type="predicted"/>
<dbReference type="RefSeq" id="WP_275682381.1">
    <property type="nucleotide sequence ID" value="NZ_JAJLJH010000002.1"/>
</dbReference>
<feature type="transmembrane region" description="Helical" evidence="1">
    <location>
        <begin position="335"/>
        <end position="352"/>
    </location>
</feature>
<feature type="transmembrane region" description="Helical" evidence="1">
    <location>
        <begin position="244"/>
        <end position="263"/>
    </location>
</feature>
<dbReference type="GO" id="GO:0016020">
    <property type="term" value="C:membrane"/>
    <property type="evidence" value="ECO:0007669"/>
    <property type="project" value="TreeGrafter"/>
</dbReference>
<feature type="transmembrane region" description="Helical" evidence="1">
    <location>
        <begin position="373"/>
        <end position="395"/>
    </location>
</feature>
<keyword evidence="4" id="KW-0012">Acyltransferase</keyword>
<feature type="transmembrane region" description="Helical" evidence="1">
    <location>
        <begin position="93"/>
        <end position="113"/>
    </location>
</feature>
<evidence type="ECO:0000259" key="3">
    <source>
        <dbReference type="Pfam" id="PF19040"/>
    </source>
</evidence>
<protein>
    <submittedName>
        <fullName evidence="4">Acyltransferase</fullName>
    </submittedName>
</protein>
<dbReference type="PANTHER" id="PTHR23028:SF53">
    <property type="entry name" value="ACYL_TRANSF_3 DOMAIN-CONTAINING PROTEIN"/>
    <property type="match status" value="1"/>
</dbReference>
<feature type="transmembrane region" description="Helical" evidence="1">
    <location>
        <begin position="218"/>
        <end position="237"/>
    </location>
</feature>
<dbReference type="Proteomes" id="UP001139353">
    <property type="component" value="Unassembled WGS sequence"/>
</dbReference>
<dbReference type="InterPro" id="IPR043968">
    <property type="entry name" value="SGNH"/>
</dbReference>
<comment type="caution">
    <text evidence="4">The sequence shown here is derived from an EMBL/GenBank/DDBJ whole genome shotgun (WGS) entry which is preliminary data.</text>
</comment>
<feature type="transmembrane region" description="Helical" evidence="1">
    <location>
        <begin position="269"/>
        <end position="291"/>
    </location>
</feature>
<feature type="transmembrane region" description="Helical" evidence="1">
    <location>
        <begin position="185"/>
        <end position="206"/>
    </location>
</feature>
<keyword evidence="1" id="KW-1133">Transmembrane helix</keyword>
<feature type="transmembrane region" description="Helical" evidence="1">
    <location>
        <begin position="52"/>
        <end position="72"/>
    </location>
</feature>
<evidence type="ECO:0000256" key="1">
    <source>
        <dbReference type="SAM" id="Phobius"/>
    </source>
</evidence>
<evidence type="ECO:0000313" key="5">
    <source>
        <dbReference type="Proteomes" id="UP001139353"/>
    </source>
</evidence>
<dbReference type="Pfam" id="PF01757">
    <property type="entry name" value="Acyl_transf_3"/>
    <property type="match status" value="1"/>
</dbReference>
<dbReference type="PANTHER" id="PTHR23028">
    <property type="entry name" value="ACETYLTRANSFERASE"/>
    <property type="match status" value="1"/>
</dbReference>
<gene>
    <name evidence="4" type="ORF">LPC04_11625</name>
</gene>
<feature type="domain" description="SGNH" evidence="3">
    <location>
        <begin position="422"/>
        <end position="640"/>
    </location>
</feature>
<feature type="transmembrane region" description="Helical" evidence="1">
    <location>
        <begin position="155"/>
        <end position="178"/>
    </location>
</feature>
<reference evidence="4" key="1">
    <citation type="submission" date="2021-11" db="EMBL/GenBank/DDBJ databases">
        <title>BS-T2-15 a new species belonging to the Comamonadaceae family isolated from the soil of a French oak forest.</title>
        <authorList>
            <person name="Mieszkin S."/>
            <person name="Alain K."/>
        </authorList>
    </citation>
    <scope>NUCLEOTIDE SEQUENCE</scope>
    <source>
        <strain evidence="4">BS-T2-15</strain>
    </source>
</reference>
<dbReference type="Pfam" id="PF19040">
    <property type="entry name" value="SGNH"/>
    <property type="match status" value="1"/>
</dbReference>
<dbReference type="GO" id="GO:0016747">
    <property type="term" value="F:acyltransferase activity, transferring groups other than amino-acyl groups"/>
    <property type="evidence" value="ECO:0007669"/>
    <property type="project" value="InterPro"/>
</dbReference>
<organism evidence="4 5">
    <name type="scientific">Scleromatobacter humisilvae</name>
    <dbReference type="NCBI Taxonomy" id="2897159"/>
    <lineage>
        <taxon>Bacteria</taxon>
        <taxon>Pseudomonadati</taxon>
        <taxon>Pseudomonadota</taxon>
        <taxon>Betaproteobacteria</taxon>
        <taxon>Burkholderiales</taxon>
        <taxon>Sphaerotilaceae</taxon>
        <taxon>Scleromatobacter</taxon>
    </lineage>
</organism>
<evidence type="ECO:0000313" key="4">
    <source>
        <dbReference type="EMBL" id="MCK9686356.1"/>
    </source>
</evidence>
<keyword evidence="1" id="KW-0812">Transmembrane</keyword>
<dbReference type="AlphaFoldDB" id="A0A9X2C0F0"/>
<evidence type="ECO:0000259" key="2">
    <source>
        <dbReference type="Pfam" id="PF01757"/>
    </source>
</evidence>
<dbReference type="EMBL" id="JAJLJH010000002">
    <property type="protein sequence ID" value="MCK9686356.1"/>
    <property type="molecule type" value="Genomic_DNA"/>
</dbReference>
<dbReference type="InterPro" id="IPR050879">
    <property type="entry name" value="Acyltransferase_3"/>
</dbReference>
<keyword evidence="4" id="KW-0808">Transferase</keyword>
<dbReference type="InterPro" id="IPR002656">
    <property type="entry name" value="Acyl_transf_3_dom"/>
</dbReference>